<feature type="non-terminal residue" evidence="1">
    <location>
        <position position="128"/>
    </location>
</feature>
<proteinExistence type="predicted"/>
<protein>
    <submittedName>
        <fullName evidence="1">Uncharacterized protein</fullName>
    </submittedName>
</protein>
<sequence length="128" mass="14679">MRNILARGGIEFIAVFLGLGLSLWVDEYLKEKEFTEQNFISLQRLYHNLENDSTDINWNINTVTQKIKSASWVEKWCDEGMPDNDSSRIFISGLAITKLFLNNVEEYNSLKSSGKMGLLNNDELIEAL</sequence>
<dbReference type="AlphaFoldDB" id="A0A382D1V3"/>
<organism evidence="1">
    <name type="scientific">marine metagenome</name>
    <dbReference type="NCBI Taxonomy" id="408172"/>
    <lineage>
        <taxon>unclassified sequences</taxon>
        <taxon>metagenomes</taxon>
        <taxon>ecological metagenomes</taxon>
    </lineage>
</organism>
<accession>A0A382D1V3</accession>
<evidence type="ECO:0000313" key="1">
    <source>
        <dbReference type="EMBL" id="SVB31701.1"/>
    </source>
</evidence>
<gene>
    <name evidence="1" type="ORF">METZ01_LOCUS184555</name>
</gene>
<dbReference type="EMBL" id="UINC01036953">
    <property type="protein sequence ID" value="SVB31701.1"/>
    <property type="molecule type" value="Genomic_DNA"/>
</dbReference>
<reference evidence="1" key="1">
    <citation type="submission" date="2018-05" db="EMBL/GenBank/DDBJ databases">
        <authorList>
            <person name="Lanie J.A."/>
            <person name="Ng W.-L."/>
            <person name="Kazmierczak K.M."/>
            <person name="Andrzejewski T.M."/>
            <person name="Davidsen T.M."/>
            <person name="Wayne K.J."/>
            <person name="Tettelin H."/>
            <person name="Glass J.I."/>
            <person name="Rusch D."/>
            <person name="Podicherti R."/>
            <person name="Tsui H.-C.T."/>
            <person name="Winkler M.E."/>
        </authorList>
    </citation>
    <scope>NUCLEOTIDE SEQUENCE</scope>
</reference>
<name>A0A382D1V3_9ZZZZ</name>